<dbReference type="Proteomes" id="UP000184241">
    <property type="component" value="Unassembled WGS sequence"/>
</dbReference>
<dbReference type="SUPFAM" id="SSF51556">
    <property type="entry name" value="Metallo-dependent hydrolases"/>
    <property type="match status" value="1"/>
</dbReference>
<name>A0A1M5XMC9_9CLOT</name>
<accession>A0A1M5XMC9</accession>
<evidence type="ECO:0000313" key="2">
    <source>
        <dbReference type="EMBL" id="SHI00684.1"/>
    </source>
</evidence>
<dbReference type="Pfam" id="PF07969">
    <property type="entry name" value="Amidohydro_3"/>
    <property type="match status" value="1"/>
</dbReference>
<dbReference type="Gene3D" id="3.30.1490.130">
    <property type="entry name" value="D-aminoacylase. Domain 3"/>
    <property type="match status" value="1"/>
</dbReference>
<reference evidence="2 3" key="1">
    <citation type="submission" date="2016-11" db="EMBL/GenBank/DDBJ databases">
        <authorList>
            <person name="Jaros S."/>
            <person name="Januszkiewicz K."/>
            <person name="Wedrychowicz H."/>
        </authorList>
    </citation>
    <scope>NUCLEOTIDE SEQUENCE [LARGE SCALE GENOMIC DNA]</scope>
    <source>
        <strain evidence="2 3">DSM 6191</strain>
    </source>
</reference>
<gene>
    <name evidence="2" type="ORF">SAMN02745941_01504</name>
</gene>
<evidence type="ECO:0000313" key="3">
    <source>
        <dbReference type="Proteomes" id="UP000184241"/>
    </source>
</evidence>
<dbReference type="Gene3D" id="2.30.40.10">
    <property type="entry name" value="Urease, subunit C, domain 1"/>
    <property type="match status" value="1"/>
</dbReference>
<dbReference type="EMBL" id="FQXU01000005">
    <property type="protein sequence ID" value="SHI00684.1"/>
    <property type="molecule type" value="Genomic_DNA"/>
</dbReference>
<evidence type="ECO:0000259" key="1">
    <source>
        <dbReference type="Pfam" id="PF07969"/>
    </source>
</evidence>
<feature type="domain" description="Amidohydrolase 3" evidence="1">
    <location>
        <begin position="44"/>
        <end position="197"/>
    </location>
</feature>
<dbReference type="InterPro" id="IPR013108">
    <property type="entry name" value="Amidohydro_3"/>
</dbReference>
<protein>
    <submittedName>
        <fullName evidence="2">N-acyl-D-amino-acid deacylase</fullName>
    </submittedName>
</protein>
<organism evidence="2 3">
    <name type="scientific">Clostridium intestinale DSM 6191</name>
    <dbReference type="NCBI Taxonomy" id="1121320"/>
    <lineage>
        <taxon>Bacteria</taxon>
        <taxon>Bacillati</taxon>
        <taxon>Bacillota</taxon>
        <taxon>Clostridia</taxon>
        <taxon>Eubacteriales</taxon>
        <taxon>Clostridiaceae</taxon>
        <taxon>Clostridium</taxon>
    </lineage>
</organism>
<dbReference type="PANTHER" id="PTHR42717">
    <property type="entry name" value="DIHYDROOROTASE-RELATED"/>
    <property type="match status" value="1"/>
</dbReference>
<sequence>MKILLKNGKIYDGTGNKPYIGSVLIEDEKIVKVAKEILEDVDKTYDLEGLSISSGFIDAHSHNDWYAIKKEPLPYFIPFINQGITTFVTGNCGLSQAGFEKNSPYIKNIGGGLFSHKDTTKEYGDMGEFFEAIHKNNPCNIAALIGHCSVRAGLIGLENKPLTQEEEEKMLNILEKALEDGACGISLGLMYEPGLYADTKELKKVSELCIKYDKPLTIHPRANSAVSMAYPELFGRSHLLRAVDELVEISKGTNLKLQYSHAIFVGRRSFKDKDEFLSIIHKLGEEGVDVGFDIYHELMGVSVITVILPTWYQAMDLKEREKPINKFKLWLLCKASSKLLGFGFNDIEIAYIGEEFEEFEGKTVHEIGKELNKSDLDTYLYLCEKSDFKGRVNMKPYSTEEIISELSKEDSCIYMTDAWVEDKGVQNPAIYDCFPKFLRASLLGTGDSMEKTIRKMTGQTSDRFSLKDRGYIKEGYFGDITIFNEEKLKNTLPDQKKAFGIEKVFINGKLVLENGLLDEEALKTSGNAVKSISERRIK</sequence>
<dbReference type="RefSeq" id="WP_073018300.1">
    <property type="nucleotide sequence ID" value="NZ_FQXU01000005.1"/>
</dbReference>
<dbReference type="GO" id="GO:0016811">
    <property type="term" value="F:hydrolase activity, acting on carbon-nitrogen (but not peptide) bonds, in linear amides"/>
    <property type="evidence" value="ECO:0007669"/>
    <property type="project" value="InterPro"/>
</dbReference>
<dbReference type="Gene3D" id="3.20.20.140">
    <property type="entry name" value="Metal-dependent hydrolases"/>
    <property type="match status" value="1"/>
</dbReference>
<dbReference type="InterPro" id="IPR032466">
    <property type="entry name" value="Metal_Hydrolase"/>
</dbReference>
<dbReference type="InterPro" id="IPR023100">
    <property type="entry name" value="D-aminoacylase_insert_dom_sf"/>
</dbReference>
<dbReference type="InterPro" id="IPR011059">
    <property type="entry name" value="Metal-dep_hydrolase_composite"/>
</dbReference>
<dbReference type="SUPFAM" id="SSF51338">
    <property type="entry name" value="Composite domain of metallo-dependent hydrolases"/>
    <property type="match status" value="2"/>
</dbReference>
<dbReference type="GO" id="GO:0019213">
    <property type="term" value="F:deacetylase activity"/>
    <property type="evidence" value="ECO:0007669"/>
    <property type="project" value="InterPro"/>
</dbReference>
<dbReference type="InterPro" id="IPR020043">
    <property type="entry name" value="Deacetylase_Atu3266-like"/>
</dbReference>
<dbReference type="AlphaFoldDB" id="A0A1M5XMC9"/>
<proteinExistence type="predicted"/>
<dbReference type="PANTHER" id="PTHR42717:SF1">
    <property type="entry name" value="IMIDAZOLONEPROPIONASE AND RELATED AMIDOHYDROLASES"/>
    <property type="match status" value="1"/>
</dbReference>